<proteinExistence type="inferred from homology"/>
<evidence type="ECO:0000256" key="4">
    <source>
        <dbReference type="ARBA" id="ARBA00038356"/>
    </source>
</evidence>
<reference evidence="6" key="1">
    <citation type="submission" date="2025-08" db="UniProtKB">
        <authorList>
            <consortium name="RefSeq"/>
        </authorList>
    </citation>
    <scope>IDENTIFICATION</scope>
</reference>
<dbReference type="SUPFAM" id="SSF51197">
    <property type="entry name" value="Clavaminate synthase-like"/>
    <property type="match status" value="1"/>
</dbReference>
<dbReference type="PANTHER" id="PTHR20883:SF15">
    <property type="entry name" value="PHYTANOYL-COA DIOXYGENASE DOMAIN-CONTAINING PROTEIN 1"/>
    <property type="match status" value="1"/>
</dbReference>
<sequence>MDFERAARELQENGFAIIENFLSEEEISSLKSRMHEIVENVNPQEHQTVFSTTNQTRNDYFMNSGDRISFFFEEGAIGKEGNLLVEKQMSINKVGHALHCQDSAFSKVTQSDKIKNLSRAIGFTDPVICQSMYIFKQPKIGGVVTPHQDSTFLNTSPKRLVGVWIPLEDALKDNSCLWFIPGSHKNGVHNDRFMVRNPEDGPDKPAIIFTNPASEYDNSKFVPAEMKAGSLALIHGEVVHKSEPNLSTRSRHAYTFHMFDAFGVEYSNQNWLQPTEKGSFTHLLNA</sequence>
<keyword evidence="6" id="KW-0560">Oxidoreductase</keyword>
<evidence type="ECO:0000256" key="2">
    <source>
        <dbReference type="ARBA" id="ARBA00022723"/>
    </source>
</evidence>
<evidence type="ECO:0000256" key="1">
    <source>
        <dbReference type="ARBA" id="ARBA00001962"/>
    </source>
</evidence>
<evidence type="ECO:0000256" key="3">
    <source>
        <dbReference type="ARBA" id="ARBA00023004"/>
    </source>
</evidence>
<dbReference type="Gene3D" id="2.60.120.620">
    <property type="entry name" value="q2cbj1_9rhob like domain"/>
    <property type="match status" value="1"/>
</dbReference>
<organism evidence="5 6">
    <name type="scientific">Aplysia californica</name>
    <name type="common">California sea hare</name>
    <dbReference type="NCBI Taxonomy" id="6500"/>
    <lineage>
        <taxon>Eukaryota</taxon>
        <taxon>Metazoa</taxon>
        <taxon>Spiralia</taxon>
        <taxon>Lophotrochozoa</taxon>
        <taxon>Mollusca</taxon>
        <taxon>Gastropoda</taxon>
        <taxon>Heterobranchia</taxon>
        <taxon>Euthyneura</taxon>
        <taxon>Tectipleura</taxon>
        <taxon>Aplysiida</taxon>
        <taxon>Aplysioidea</taxon>
        <taxon>Aplysiidae</taxon>
        <taxon>Aplysia</taxon>
    </lineage>
</organism>
<comment type="cofactor">
    <cofactor evidence="1">
        <name>Fe cation</name>
        <dbReference type="ChEBI" id="CHEBI:24875"/>
    </cofactor>
</comment>
<dbReference type="Pfam" id="PF05721">
    <property type="entry name" value="PhyH"/>
    <property type="match status" value="1"/>
</dbReference>
<comment type="similarity">
    <text evidence="4">Belongs to the PhyH family. PHYHD1 subfamily.</text>
</comment>
<gene>
    <name evidence="6" type="primary">LOC101863962</name>
</gene>
<keyword evidence="2" id="KW-0479">Metal-binding</keyword>
<protein>
    <submittedName>
        <fullName evidence="6">Phytanoyl-CoA dioxygenase domain-containing protein 1</fullName>
    </submittedName>
</protein>
<evidence type="ECO:0000313" key="6">
    <source>
        <dbReference type="RefSeq" id="XP_012934983.1"/>
    </source>
</evidence>
<dbReference type="InterPro" id="IPR008775">
    <property type="entry name" value="Phytyl_CoA_dOase-like"/>
</dbReference>
<evidence type="ECO:0000313" key="5">
    <source>
        <dbReference type="Proteomes" id="UP000694888"/>
    </source>
</evidence>
<dbReference type="GeneID" id="101863962"/>
<name>A0ABM0ZUY8_APLCA</name>
<dbReference type="PANTHER" id="PTHR20883">
    <property type="entry name" value="PHYTANOYL-COA DIOXYGENASE DOMAIN CONTAINING 1"/>
    <property type="match status" value="1"/>
</dbReference>
<keyword evidence="6" id="KW-0223">Dioxygenase</keyword>
<accession>A0ABM0ZUY8</accession>
<dbReference type="Proteomes" id="UP000694888">
    <property type="component" value="Unplaced"/>
</dbReference>
<keyword evidence="5" id="KW-1185">Reference proteome</keyword>
<keyword evidence="3" id="KW-0408">Iron</keyword>
<dbReference type="GO" id="GO:0051213">
    <property type="term" value="F:dioxygenase activity"/>
    <property type="evidence" value="ECO:0007669"/>
    <property type="project" value="UniProtKB-KW"/>
</dbReference>
<dbReference type="RefSeq" id="XP_012934983.1">
    <property type="nucleotide sequence ID" value="XM_013079529.2"/>
</dbReference>